<sequence>MPVYPSGPLSSPEKPRYSLYPSKPLEVMTSVPVEQPPSVQAGEQSQALRSPLPSLWVSPISLTSEVNRTRGGHLFSSLREEKSCLQVSILLIRASLVAPWLRIRLPMQGTRVRALVREDPTCRGATKPVRHNY</sequence>
<dbReference type="Proteomes" id="UP001159641">
    <property type="component" value="Unassembled WGS sequence"/>
</dbReference>
<protein>
    <submittedName>
        <fullName evidence="1">Uncharacterized protein</fullName>
    </submittedName>
</protein>
<organism evidence="1 2">
    <name type="scientific">Eschrichtius robustus</name>
    <name type="common">California gray whale</name>
    <name type="synonym">Eschrichtius gibbosus</name>
    <dbReference type="NCBI Taxonomy" id="9764"/>
    <lineage>
        <taxon>Eukaryota</taxon>
        <taxon>Metazoa</taxon>
        <taxon>Chordata</taxon>
        <taxon>Craniata</taxon>
        <taxon>Vertebrata</taxon>
        <taxon>Euteleostomi</taxon>
        <taxon>Mammalia</taxon>
        <taxon>Eutheria</taxon>
        <taxon>Laurasiatheria</taxon>
        <taxon>Artiodactyla</taxon>
        <taxon>Whippomorpha</taxon>
        <taxon>Cetacea</taxon>
        <taxon>Mysticeti</taxon>
        <taxon>Eschrichtiidae</taxon>
        <taxon>Eschrichtius</taxon>
    </lineage>
</organism>
<evidence type="ECO:0000313" key="2">
    <source>
        <dbReference type="Proteomes" id="UP001159641"/>
    </source>
</evidence>
<proteinExistence type="predicted"/>
<keyword evidence="2" id="KW-1185">Reference proteome</keyword>
<dbReference type="AlphaFoldDB" id="A0AB34HH51"/>
<name>A0AB34HH51_ESCRO</name>
<gene>
    <name evidence="1" type="ORF">J1605_021602</name>
</gene>
<comment type="caution">
    <text evidence="1">The sequence shown here is derived from an EMBL/GenBank/DDBJ whole genome shotgun (WGS) entry which is preliminary data.</text>
</comment>
<evidence type="ECO:0000313" key="1">
    <source>
        <dbReference type="EMBL" id="KAJ8789904.1"/>
    </source>
</evidence>
<dbReference type="EMBL" id="JAIQCJ010001387">
    <property type="protein sequence ID" value="KAJ8789904.1"/>
    <property type="molecule type" value="Genomic_DNA"/>
</dbReference>
<reference evidence="1 2" key="1">
    <citation type="submission" date="2022-11" db="EMBL/GenBank/DDBJ databases">
        <title>Whole genome sequence of Eschrichtius robustus ER-17-0199.</title>
        <authorList>
            <person name="Bruniche-Olsen A."/>
            <person name="Black A.N."/>
            <person name="Fields C.J."/>
            <person name="Walden K."/>
            <person name="Dewoody J.A."/>
        </authorList>
    </citation>
    <scope>NUCLEOTIDE SEQUENCE [LARGE SCALE GENOMIC DNA]</scope>
    <source>
        <strain evidence="1">ER-17-0199</strain>
        <tissue evidence="1">Blubber</tissue>
    </source>
</reference>
<accession>A0AB34HH51</accession>